<dbReference type="AlphaFoldDB" id="A0A1J1HBR9"/>
<gene>
    <name evidence="4" type="ORF">PRELSG_1135700</name>
</gene>
<dbReference type="Gene3D" id="3.40.50.620">
    <property type="entry name" value="HUPs"/>
    <property type="match status" value="1"/>
</dbReference>
<dbReference type="GO" id="GO:0000049">
    <property type="term" value="F:tRNA binding"/>
    <property type="evidence" value="ECO:0007669"/>
    <property type="project" value="UniProtKB-UniRule"/>
</dbReference>
<dbReference type="InterPro" id="IPR000541">
    <property type="entry name" value="Ncs6/Tuc1/Ctu1"/>
</dbReference>
<dbReference type="CDD" id="cd01713">
    <property type="entry name" value="CTU1-like"/>
    <property type="match status" value="1"/>
</dbReference>
<organism evidence="4 5">
    <name type="scientific">Plasmodium relictum</name>
    <dbReference type="NCBI Taxonomy" id="85471"/>
    <lineage>
        <taxon>Eukaryota</taxon>
        <taxon>Sar</taxon>
        <taxon>Alveolata</taxon>
        <taxon>Apicomplexa</taxon>
        <taxon>Aconoidasida</taxon>
        <taxon>Haemosporida</taxon>
        <taxon>Plasmodiidae</taxon>
        <taxon>Plasmodium</taxon>
        <taxon>Plasmodium (Haemamoeba)</taxon>
    </lineage>
</organism>
<dbReference type="GO" id="GO:0005739">
    <property type="term" value="C:mitochondrion"/>
    <property type="evidence" value="ECO:0007669"/>
    <property type="project" value="TreeGrafter"/>
</dbReference>
<dbReference type="InterPro" id="IPR056369">
    <property type="entry name" value="CTU1-like_ATP-bd"/>
</dbReference>
<keyword evidence="2" id="KW-0694">RNA-binding</keyword>
<reference evidence="4 5" key="1">
    <citation type="submission" date="2015-04" db="EMBL/GenBank/DDBJ databases">
        <authorList>
            <consortium name="Pathogen Informatics"/>
        </authorList>
    </citation>
    <scope>NUCLEOTIDE SEQUENCE [LARGE SCALE GENOMIC DNA]</scope>
    <source>
        <strain evidence="4 5">SGS1</strain>
    </source>
</reference>
<dbReference type="NCBIfam" id="TIGR00269">
    <property type="entry name" value="TIGR00269 family protein"/>
    <property type="match status" value="1"/>
</dbReference>
<dbReference type="InterPro" id="IPR014729">
    <property type="entry name" value="Rossmann-like_a/b/a_fold"/>
</dbReference>
<dbReference type="PANTHER" id="PTHR11807">
    <property type="entry name" value="ATPASES OF THE PP SUPERFAMILY-RELATED"/>
    <property type="match status" value="1"/>
</dbReference>
<dbReference type="GeneID" id="39737136"/>
<comment type="function">
    <text evidence="2">Plays a central role in 2-thiolation of mcm(5)S(2)U at tRNA wobble positions of tRNA(Lys), tRNA(Glu) and tRNA(Gln). Directly binds tRNAs and probably acts by catalyzing adenylation of tRNAs, an intermediate required for 2-thiolation. It is unclear whether it acts as a sulfurtransferase that transfers sulfur from thiocarboxylated URM1 onto the uridine of tRNAs at wobble position.</text>
</comment>
<keyword evidence="1 2" id="KW-0808">Transferase</keyword>
<dbReference type="GO" id="GO:0002143">
    <property type="term" value="P:tRNA wobble position uridine thiolation"/>
    <property type="evidence" value="ECO:0007669"/>
    <property type="project" value="TreeGrafter"/>
</dbReference>
<dbReference type="KEGG" id="prel:PRELSG_1135700"/>
<dbReference type="PROSITE" id="PS01263">
    <property type="entry name" value="UPF0021"/>
    <property type="match status" value="1"/>
</dbReference>
<dbReference type="OMA" id="KPVRGIC"/>
<comment type="subcellular location">
    <subcellularLocation>
        <location evidence="2">Cytoplasm</location>
    </subcellularLocation>
</comment>
<proteinExistence type="inferred from homology"/>
<name>A0A1J1HBR9_PLARL</name>
<dbReference type="GO" id="GO:0016779">
    <property type="term" value="F:nucleotidyltransferase activity"/>
    <property type="evidence" value="ECO:0007669"/>
    <property type="project" value="UniProtKB-UniRule"/>
</dbReference>
<dbReference type="PANTHER" id="PTHR11807:SF12">
    <property type="entry name" value="CYTOPLASMIC TRNA 2-THIOLATION PROTEIN 1"/>
    <property type="match status" value="1"/>
</dbReference>
<keyword evidence="5" id="KW-1185">Reference proteome</keyword>
<dbReference type="GO" id="GO:0002144">
    <property type="term" value="C:cytosolic tRNA wobble base thiouridylase complex"/>
    <property type="evidence" value="ECO:0007669"/>
    <property type="project" value="TreeGrafter"/>
</dbReference>
<accession>A0A1J1HBR9</accession>
<dbReference type="EMBL" id="LN835306">
    <property type="protein sequence ID" value="CRH01009.1"/>
    <property type="molecule type" value="Genomic_DNA"/>
</dbReference>
<evidence type="ECO:0000313" key="4">
    <source>
        <dbReference type="EMBL" id="CRH01009.1"/>
    </source>
</evidence>
<dbReference type="Proteomes" id="UP000220158">
    <property type="component" value="Chromosome 11"/>
</dbReference>
<dbReference type="HAMAP" id="MF_03053">
    <property type="entry name" value="CTU1"/>
    <property type="match status" value="1"/>
</dbReference>
<dbReference type="InterPro" id="IPR020554">
    <property type="entry name" value="UPF0021_CS"/>
</dbReference>
<dbReference type="UniPathway" id="UPA00988"/>
<dbReference type="EC" id="2.7.7.-" evidence="2"/>
<dbReference type="SUPFAM" id="SSF52402">
    <property type="entry name" value="Adenine nucleotide alpha hydrolases-like"/>
    <property type="match status" value="1"/>
</dbReference>
<dbReference type="RefSeq" id="XP_028534010.1">
    <property type="nucleotide sequence ID" value="XM_028677641.1"/>
</dbReference>
<protein>
    <recommendedName>
        <fullName evidence="2">Cytoplasmic tRNA 2-thiolation protein 1</fullName>
        <ecNumber evidence="2">2.7.7.-</ecNumber>
    </recommendedName>
    <alternativeName>
        <fullName evidence="2">Cytoplasmic tRNA adenylyltransferase 1</fullName>
    </alternativeName>
</protein>
<evidence type="ECO:0000256" key="1">
    <source>
        <dbReference type="ARBA" id="ARBA00022679"/>
    </source>
</evidence>
<comment type="pathway">
    <text evidence="2">tRNA modification; 5-methoxycarbonylmethyl-2-thiouridine-tRNA biosynthesis.</text>
</comment>
<dbReference type="GO" id="GO:0032447">
    <property type="term" value="P:protein urmylation"/>
    <property type="evidence" value="ECO:0007669"/>
    <property type="project" value="UniProtKB-UniRule"/>
</dbReference>
<evidence type="ECO:0000259" key="3">
    <source>
        <dbReference type="Pfam" id="PF01171"/>
    </source>
</evidence>
<feature type="domain" description="tRNA(Ile)-lysidine/2-thiocytidine synthase N-terminal" evidence="3">
    <location>
        <begin position="50"/>
        <end position="225"/>
    </location>
</feature>
<evidence type="ECO:0000313" key="5">
    <source>
        <dbReference type="Proteomes" id="UP000220158"/>
    </source>
</evidence>
<dbReference type="OrthoDB" id="198857at2759"/>
<dbReference type="VEuPathDB" id="PlasmoDB:PRELSG_1135700"/>
<keyword evidence="2" id="KW-0820">tRNA-binding</keyword>
<sequence length="417" mass="48751">MLCEKCNEKSICLMKPSNKEKLCKECFIKIFEDEIHTTILKKKMFEANDKICIAVSGGKDSSVLTHVLVNIKKKYNYKWDLFLLAIDEGIKGYRDDSLKVVYKLEKLYNLPLKILKFHDIFSYTMDEVVKFIGKKNNCTVCGVFRRQAMEKGALLFNATKLVTGHNADDLAETILMNMCRGDIDKLAKNIDDRTIISPFNNSVEKEKLINNKDQIKNHKDYSNEIENDINKKNIFQNEKYNNDLYQVKTKINTVKNQIQNRVNDNLKKEETINSGITNLEESVNQNNFFLPRLKPLMWCYEKEIVLYAYHLKLDYFSTECTYSPNSFRGNLRIFIKEIETINPQFILNIIHSAEFFYFNINNKKRLNICIKCGAYTSNKVCKACLIVTGLNNYTDNSFLYSNKKKNKKKISIHFEKK</sequence>
<comment type="similarity">
    <text evidence="2">Belongs to the TtcA family. CTU1/NCS6/ATPBD3 subfamily.</text>
</comment>
<keyword evidence="2" id="KW-0963">Cytoplasm</keyword>
<dbReference type="InterPro" id="IPR011063">
    <property type="entry name" value="TilS/TtcA_N"/>
</dbReference>
<keyword evidence="2" id="KW-0819">tRNA processing</keyword>
<dbReference type="Pfam" id="PF01171">
    <property type="entry name" value="ATP_bind_3"/>
    <property type="match status" value="1"/>
</dbReference>
<evidence type="ECO:0000256" key="2">
    <source>
        <dbReference type="HAMAP-Rule" id="MF_03053"/>
    </source>
</evidence>